<feature type="region of interest" description="Disordered" evidence="1">
    <location>
        <begin position="1"/>
        <end position="20"/>
    </location>
</feature>
<gene>
    <name evidence="3" type="ORF">UK23_12180</name>
</gene>
<evidence type="ECO:0000256" key="2">
    <source>
        <dbReference type="SAM" id="Phobius"/>
    </source>
</evidence>
<evidence type="ECO:0000313" key="4">
    <source>
        <dbReference type="Proteomes" id="UP000033393"/>
    </source>
</evidence>
<sequence length="143" mass="15490">MAVPINEFGPDGTQAPPPPKLFPDPLAGLVTADKWLAPQWTSGYSTSRVSVPTPPVPTEEMRQAIWQAMEQEQRRPRGRRQRAPQPQPQLGLQAFAPAQQIQGVQQQQPAKKSGGVAAFIGCLIVIGFFVLVVVNILGAIFSP</sequence>
<keyword evidence="2" id="KW-0812">Transmembrane</keyword>
<organism evidence="3 4">
    <name type="scientific">Lentzea aerocolonigenes</name>
    <name type="common">Lechevalieria aerocolonigenes</name>
    <name type="synonym">Saccharothrix aerocolonigenes</name>
    <dbReference type="NCBI Taxonomy" id="68170"/>
    <lineage>
        <taxon>Bacteria</taxon>
        <taxon>Bacillati</taxon>
        <taxon>Actinomycetota</taxon>
        <taxon>Actinomycetes</taxon>
        <taxon>Pseudonocardiales</taxon>
        <taxon>Pseudonocardiaceae</taxon>
        <taxon>Lentzea</taxon>
    </lineage>
</organism>
<evidence type="ECO:0000256" key="1">
    <source>
        <dbReference type="SAM" id="MobiDB-lite"/>
    </source>
</evidence>
<reference evidence="3 4" key="1">
    <citation type="submission" date="2015-02" db="EMBL/GenBank/DDBJ databases">
        <authorList>
            <person name="Ju K.-S."/>
            <person name="Doroghazi J.R."/>
            <person name="Metcalf W."/>
        </authorList>
    </citation>
    <scope>NUCLEOTIDE SEQUENCE [LARGE SCALE GENOMIC DNA]</scope>
    <source>
        <strain evidence="3 4">NRRL B-16140</strain>
    </source>
</reference>
<dbReference type="PATRIC" id="fig|68170.10.peg.1756"/>
<dbReference type="AlphaFoldDB" id="A0A0F0H8P6"/>
<keyword evidence="2" id="KW-1133">Transmembrane helix</keyword>
<name>A0A0F0H8P6_LENAE</name>
<proteinExistence type="predicted"/>
<comment type="caution">
    <text evidence="3">The sequence shown here is derived from an EMBL/GenBank/DDBJ whole genome shotgun (WGS) entry which is preliminary data.</text>
</comment>
<dbReference type="Proteomes" id="UP000033393">
    <property type="component" value="Unassembled WGS sequence"/>
</dbReference>
<accession>A0A0F0H8P6</accession>
<feature type="region of interest" description="Disordered" evidence="1">
    <location>
        <begin position="70"/>
        <end position="89"/>
    </location>
</feature>
<dbReference type="EMBL" id="JYJG01000069">
    <property type="protein sequence ID" value="KJK49973.1"/>
    <property type="molecule type" value="Genomic_DNA"/>
</dbReference>
<feature type="transmembrane region" description="Helical" evidence="2">
    <location>
        <begin position="116"/>
        <end position="141"/>
    </location>
</feature>
<protein>
    <submittedName>
        <fullName evidence="3">Uncharacterized protein</fullName>
    </submittedName>
</protein>
<keyword evidence="4" id="KW-1185">Reference proteome</keyword>
<evidence type="ECO:0000313" key="3">
    <source>
        <dbReference type="EMBL" id="KJK49973.1"/>
    </source>
</evidence>
<keyword evidence="2" id="KW-0472">Membrane</keyword>